<protein>
    <submittedName>
        <fullName evidence="1">SEC-C motif domain protein</fullName>
    </submittedName>
</protein>
<proteinExistence type="predicted"/>
<sequence length="220" mass="24098">MIGGDEGVEWGLLVQRLVRTALGSELQESLIQELEEKGSAVVPVVLEALETERDEDARSALLRVLAGCGARDERILAALLAQLREEAIPGAVNLVTYGDPRAIEPLARMLEDYPLTDDVMDVFAQQTVLELAVAILDLGGRLSEAQRAKADRAWRYGAPLRAALRKAFHKKPGRNEPCWCGSGVKYKKCHLGEDALTGRGCRPAVSGRRWAPRGRHTAHE</sequence>
<organism evidence="1 2">
    <name type="scientific">Melittangium boletus DSM 14713</name>
    <dbReference type="NCBI Taxonomy" id="1294270"/>
    <lineage>
        <taxon>Bacteria</taxon>
        <taxon>Pseudomonadati</taxon>
        <taxon>Myxococcota</taxon>
        <taxon>Myxococcia</taxon>
        <taxon>Myxococcales</taxon>
        <taxon>Cystobacterineae</taxon>
        <taxon>Archangiaceae</taxon>
        <taxon>Melittangium</taxon>
    </lineage>
</organism>
<evidence type="ECO:0000313" key="2">
    <source>
        <dbReference type="Proteomes" id="UP000217289"/>
    </source>
</evidence>
<gene>
    <name evidence="1" type="ORF">MEBOL_002874</name>
</gene>
<accession>A0A250ICE0</accession>
<name>A0A250ICE0_9BACT</name>
<dbReference type="InterPro" id="IPR004027">
    <property type="entry name" value="SEC_C_motif"/>
</dbReference>
<keyword evidence="2" id="KW-1185">Reference proteome</keyword>
<evidence type="ECO:0000313" key="1">
    <source>
        <dbReference type="EMBL" id="ATB29425.1"/>
    </source>
</evidence>
<dbReference type="Pfam" id="PF02810">
    <property type="entry name" value="SEC-C"/>
    <property type="match status" value="1"/>
</dbReference>
<dbReference type="SUPFAM" id="SSF103642">
    <property type="entry name" value="Sec-C motif"/>
    <property type="match status" value="1"/>
</dbReference>
<dbReference type="AlphaFoldDB" id="A0A250ICE0"/>
<dbReference type="KEGG" id="mbd:MEBOL_002874"/>
<dbReference type="Proteomes" id="UP000217289">
    <property type="component" value="Chromosome"/>
</dbReference>
<dbReference type="OrthoDB" id="570299at2"/>
<dbReference type="EMBL" id="CP022163">
    <property type="protein sequence ID" value="ATB29425.1"/>
    <property type="molecule type" value="Genomic_DNA"/>
</dbReference>
<dbReference type="Gene3D" id="3.10.450.50">
    <property type="match status" value="1"/>
</dbReference>
<reference evidence="1 2" key="1">
    <citation type="submission" date="2017-06" db="EMBL/GenBank/DDBJ databases">
        <authorList>
            <person name="Kim H.J."/>
            <person name="Triplett B.A."/>
        </authorList>
    </citation>
    <scope>NUCLEOTIDE SEQUENCE [LARGE SCALE GENOMIC DNA]</scope>
    <source>
        <strain evidence="1 2">DSM 14713</strain>
    </source>
</reference>
<dbReference type="RefSeq" id="WP_095977989.1">
    <property type="nucleotide sequence ID" value="NZ_CP022163.1"/>
</dbReference>